<reference evidence="6" key="1">
    <citation type="submission" date="2020-12" db="EMBL/GenBank/DDBJ databases">
        <title>Taurinivorans muris gen. nov., sp. nov., fundamental and realized metabolic niche of a ubiquitous sulfidogenic bacterium in the murine intestine.</title>
        <authorList>
            <person name="Ye H."/>
            <person name="Hanson B.T."/>
            <person name="Loy A."/>
        </authorList>
    </citation>
    <scope>NUCLEOTIDE SEQUENCE</scope>
    <source>
        <strain evidence="6">LT0009</strain>
    </source>
</reference>
<dbReference type="PANTHER" id="PTHR30290">
    <property type="entry name" value="PERIPLASMIC BINDING COMPONENT OF ABC TRANSPORTER"/>
    <property type="match status" value="1"/>
</dbReference>
<name>A0ABY5Y5R7_9BACT</name>
<evidence type="ECO:0000256" key="3">
    <source>
        <dbReference type="ARBA" id="ARBA00022729"/>
    </source>
</evidence>
<feature type="signal peptide" evidence="4">
    <location>
        <begin position="1"/>
        <end position="25"/>
    </location>
</feature>
<dbReference type="InterPro" id="IPR039424">
    <property type="entry name" value="SBP_5"/>
</dbReference>
<dbReference type="PANTHER" id="PTHR30290:SF9">
    <property type="entry name" value="OLIGOPEPTIDE-BINDING PROTEIN APPA"/>
    <property type="match status" value="1"/>
</dbReference>
<feature type="chain" id="PRO_5046565265" evidence="4">
    <location>
        <begin position="26"/>
        <end position="521"/>
    </location>
</feature>
<protein>
    <submittedName>
        <fullName evidence="6">ABC transporter substrate-binding protein</fullName>
    </submittedName>
</protein>
<dbReference type="Gene3D" id="3.10.105.10">
    <property type="entry name" value="Dipeptide-binding Protein, Domain 3"/>
    <property type="match status" value="1"/>
</dbReference>
<gene>
    <name evidence="6" type="ORF">JBF11_01300</name>
</gene>
<dbReference type="InterPro" id="IPR000914">
    <property type="entry name" value="SBP_5_dom"/>
</dbReference>
<evidence type="ECO:0000256" key="2">
    <source>
        <dbReference type="ARBA" id="ARBA00022448"/>
    </source>
</evidence>
<sequence length="521" mass="58885">MKNLFQKLKIPALFLIALCFMPSAAAQNAFAQDTANTLVYAGENEDTINPILNEHQELPTIIFSGLLKYDGKGNAIPDLAESFRYDEKSMTYTFKIREGVTWHDGTPFSLEDIIFTYNALTKDENLTSSILSNYEDIASVSSPAPQLLEIKMKRYNAAMLGNFTIGIIPKHLFEGKDINTAPANHHPIGTGRYKFIEWDTAGGMIILERNENYYGKVPNIERVIYKTVAVESTKALMLQAGEADLAWLNANYAENFRGKQGFKNIDFTTADYRSVSMDFRSEFWKNNADSIGILNYAVDKQAIINSVLNKQGIPAYSPIQLNAYGGNKKADIYPYDPEKFAEEMAKLGWKKNAQGIYERNGQKFSFTIQVRDYEEERIDIANITARQLQNAGVDMRIALVTRFDWKADYNGFLAGFAVQFDPDGIYKDFVTGASDNTMHYSNAEIDKLLKQGRVTADKEERKTIYRTFEEAYAKAPGHLLIAYLHGNYVSTERLSGLDTERVLGHHAVGVMWNIEDWTLTD</sequence>
<evidence type="ECO:0000313" key="6">
    <source>
        <dbReference type="EMBL" id="UWX06702.1"/>
    </source>
</evidence>
<dbReference type="SUPFAM" id="SSF53850">
    <property type="entry name" value="Periplasmic binding protein-like II"/>
    <property type="match status" value="1"/>
</dbReference>
<proteinExistence type="inferred from homology"/>
<evidence type="ECO:0000313" key="7">
    <source>
        <dbReference type="Proteomes" id="UP001058120"/>
    </source>
</evidence>
<keyword evidence="2" id="KW-0813">Transport</keyword>
<evidence type="ECO:0000256" key="4">
    <source>
        <dbReference type="SAM" id="SignalP"/>
    </source>
</evidence>
<accession>A0ABY5Y5R7</accession>
<comment type="similarity">
    <text evidence="1">Belongs to the bacterial solute-binding protein 5 family.</text>
</comment>
<dbReference type="InterPro" id="IPR030678">
    <property type="entry name" value="Peptide/Ni-bd"/>
</dbReference>
<dbReference type="EMBL" id="CP065938">
    <property type="protein sequence ID" value="UWX06702.1"/>
    <property type="molecule type" value="Genomic_DNA"/>
</dbReference>
<organism evidence="6 7">
    <name type="scientific">Taurinivorans muris</name>
    <dbReference type="NCBI Taxonomy" id="2787751"/>
    <lineage>
        <taxon>Bacteria</taxon>
        <taxon>Pseudomonadati</taxon>
        <taxon>Thermodesulfobacteriota</taxon>
        <taxon>Desulfovibrionia</taxon>
        <taxon>Desulfovibrionales</taxon>
        <taxon>Desulfovibrionaceae</taxon>
        <taxon>Taurinivorans</taxon>
    </lineage>
</organism>
<dbReference type="Pfam" id="PF00496">
    <property type="entry name" value="SBP_bac_5"/>
    <property type="match status" value="1"/>
</dbReference>
<keyword evidence="7" id="KW-1185">Reference proteome</keyword>
<evidence type="ECO:0000256" key="1">
    <source>
        <dbReference type="ARBA" id="ARBA00005695"/>
    </source>
</evidence>
<feature type="domain" description="Solute-binding protein family 5" evidence="5">
    <location>
        <begin position="76"/>
        <end position="431"/>
    </location>
</feature>
<keyword evidence="3 4" id="KW-0732">Signal</keyword>
<dbReference type="Proteomes" id="UP001058120">
    <property type="component" value="Chromosome"/>
</dbReference>
<dbReference type="PIRSF" id="PIRSF002741">
    <property type="entry name" value="MppA"/>
    <property type="match status" value="1"/>
</dbReference>
<dbReference type="Gene3D" id="3.90.76.10">
    <property type="entry name" value="Dipeptide-binding Protein, Domain 1"/>
    <property type="match status" value="1"/>
</dbReference>
<dbReference type="Gene3D" id="3.40.190.10">
    <property type="entry name" value="Periplasmic binding protein-like II"/>
    <property type="match status" value="1"/>
</dbReference>
<evidence type="ECO:0000259" key="5">
    <source>
        <dbReference type="Pfam" id="PF00496"/>
    </source>
</evidence>